<feature type="compositionally biased region" description="Low complexity" evidence="2">
    <location>
        <begin position="683"/>
        <end position="694"/>
    </location>
</feature>
<dbReference type="Proteomes" id="UP000198287">
    <property type="component" value="Unassembled WGS sequence"/>
</dbReference>
<feature type="compositionally biased region" description="Low complexity" evidence="2">
    <location>
        <begin position="144"/>
        <end position="157"/>
    </location>
</feature>
<feature type="compositionally biased region" description="Low complexity" evidence="2">
    <location>
        <begin position="243"/>
        <end position="252"/>
    </location>
</feature>
<protein>
    <submittedName>
        <fullName evidence="3">Uncharacterized protein</fullName>
    </submittedName>
</protein>
<sequence length="822" mass="90590">MFKGITDTETDLSDVSVENEVTDIVAASGTDNGSLIDGGKLDPGIAADSDVTIIAATTSATTTGQDEMVRRINEELAEFRQQLKKSQELFHAMQSNGSTSALSMGNVTQSCPILAESEANLTPKKPSPNLVTCSTQTDPSMSESGQSSRRNSAQQSAPKSLLDAIDDDGDGDGNYLDKLSDDISYRLTINLPTVLEESDQEVETSPGGSGHRRMSSILGENRRKAKLVRSPVAHEEDVLLPDSNSNSNSNSNHSREKIDDAASTETDFKSAVSSLPGSVNSSVYNSLERPLQITGSGGRGRNGDSDSMSFVSDGTFGSPLSYPSSPTYWTPLEGSSSQETITNIDGGDKTPVNDDNGHDHLEVLSCPGRSTRRTENENGSKKKRSNGRSASSCGPSLPSYNQTDACVIPDSRREHMIKYAYDPVRRISEAEAGLLSRQEWRTLKLDLDKKDKDDYRKGNEEDSNDVEGGLPVESGCLRGLACGPDLEEEAEECLEKFPGLVEKLFEDLDVIKRTQKNPAEFDLEIISTRFNHLAHTFKVEHSNLTQRKEINLSNHDHATTKVEDIIESLSEIVQKFDDITSKTKVPEDLSKLILTFKHIPGDLDIYTHELSKTSRRVGMMDVQVRLYKMIEVMVLYVHILRNICSEKDKDIQSARKLLDKHSITYSISNSVTTRNNGNGNGNGNNNNGKICNGNHEGDFNPDFPDRPTQLLQHLLGPIKPNLNLDNKLVLKDDTSSPNLLIRFWSDAYETIRCEFFWPWNGEETWKGIKEGFSFILMVFGLFIIFRSLFPTVNADCCPVAVSDLGSMFSKHGKLHHPAVPPI</sequence>
<gene>
    <name evidence="3" type="ORF">Fcan01_00945</name>
</gene>
<feature type="compositionally biased region" description="Polar residues" evidence="2">
    <location>
        <begin position="327"/>
        <end position="343"/>
    </location>
</feature>
<feature type="region of interest" description="Disordered" evidence="2">
    <location>
        <begin position="673"/>
        <end position="694"/>
    </location>
</feature>
<keyword evidence="1" id="KW-0175">Coiled coil</keyword>
<dbReference type="AlphaFoldDB" id="A0A226EYS1"/>
<dbReference type="EMBL" id="LNIX01000001">
    <property type="protein sequence ID" value="OXA61786.1"/>
    <property type="molecule type" value="Genomic_DNA"/>
</dbReference>
<reference evidence="3 4" key="1">
    <citation type="submission" date="2015-12" db="EMBL/GenBank/DDBJ databases">
        <title>The genome of Folsomia candida.</title>
        <authorList>
            <person name="Faddeeva A."/>
            <person name="Derks M.F."/>
            <person name="Anvar Y."/>
            <person name="Smit S."/>
            <person name="Van Straalen N."/>
            <person name="Roelofs D."/>
        </authorList>
    </citation>
    <scope>NUCLEOTIDE SEQUENCE [LARGE SCALE GENOMIC DNA]</scope>
    <source>
        <strain evidence="3 4">VU population</strain>
        <tissue evidence="3">Whole body</tissue>
    </source>
</reference>
<evidence type="ECO:0000256" key="1">
    <source>
        <dbReference type="SAM" id="Coils"/>
    </source>
</evidence>
<proteinExistence type="predicted"/>
<feature type="compositionally biased region" description="Polar residues" evidence="2">
    <location>
        <begin position="387"/>
        <end position="404"/>
    </location>
</feature>
<feature type="compositionally biased region" description="Basic and acidic residues" evidence="2">
    <location>
        <begin position="346"/>
        <end position="362"/>
    </location>
</feature>
<feature type="coiled-coil region" evidence="1">
    <location>
        <begin position="69"/>
        <end position="96"/>
    </location>
</feature>
<feature type="region of interest" description="Disordered" evidence="2">
    <location>
        <begin position="196"/>
        <end position="312"/>
    </location>
</feature>
<evidence type="ECO:0000313" key="3">
    <source>
        <dbReference type="EMBL" id="OXA61786.1"/>
    </source>
</evidence>
<accession>A0A226EYS1</accession>
<evidence type="ECO:0000313" key="4">
    <source>
        <dbReference type="Proteomes" id="UP000198287"/>
    </source>
</evidence>
<feature type="compositionally biased region" description="Polar residues" evidence="2">
    <location>
        <begin position="129"/>
        <end position="143"/>
    </location>
</feature>
<feature type="region of interest" description="Disordered" evidence="2">
    <location>
        <begin position="119"/>
        <end position="169"/>
    </location>
</feature>
<keyword evidence="4" id="KW-1185">Reference proteome</keyword>
<organism evidence="3 4">
    <name type="scientific">Folsomia candida</name>
    <name type="common">Springtail</name>
    <dbReference type="NCBI Taxonomy" id="158441"/>
    <lineage>
        <taxon>Eukaryota</taxon>
        <taxon>Metazoa</taxon>
        <taxon>Ecdysozoa</taxon>
        <taxon>Arthropoda</taxon>
        <taxon>Hexapoda</taxon>
        <taxon>Collembola</taxon>
        <taxon>Entomobryomorpha</taxon>
        <taxon>Isotomoidea</taxon>
        <taxon>Isotomidae</taxon>
        <taxon>Proisotominae</taxon>
        <taxon>Folsomia</taxon>
    </lineage>
</organism>
<dbReference type="OrthoDB" id="10610921at2759"/>
<comment type="caution">
    <text evidence="3">The sequence shown here is derived from an EMBL/GenBank/DDBJ whole genome shotgun (WGS) entry which is preliminary data.</text>
</comment>
<feature type="compositionally biased region" description="Polar residues" evidence="2">
    <location>
        <begin position="271"/>
        <end position="285"/>
    </location>
</feature>
<name>A0A226EYS1_FOLCA</name>
<evidence type="ECO:0000256" key="2">
    <source>
        <dbReference type="SAM" id="MobiDB-lite"/>
    </source>
</evidence>
<feature type="region of interest" description="Disordered" evidence="2">
    <location>
        <begin position="327"/>
        <end position="404"/>
    </location>
</feature>